<protein>
    <submittedName>
        <fullName evidence="2">Uncharacterized protein</fullName>
    </submittedName>
</protein>
<organism evidence="2">
    <name type="scientific">uncultured Caudovirales phage</name>
    <dbReference type="NCBI Taxonomy" id="2100421"/>
    <lineage>
        <taxon>Viruses</taxon>
        <taxon>Duplodnaviria</taxon>
        <taxon>Heunggongvirae</taxon>
        <taxon>Uroviricota</taxon>
        <taxon>Caudoviricetes</taxon>
        <taxon>Peduoviridae</taxon>
        <taxon>Maltschvirus</taxon>
        <taxon>Maltschvirus maltsch</taxon>
    </lineage>
</organism>
<reference evidence="2" key="1">
    <citation type="submission" date="2020-05" db="EMBL/GenBank/DDBJ databases">
        <authorList>
            <person name="Chiriac C."/>
            <person name="Salcher M."/>
            <person name="Ghai R."/>
            <person name="Kavagutti S V."/>
        </authorList>
    </citation>
    <scope>NUCLEOTIDE SEQUENCE</scope>
</reference>
<name>A0A6J5RSX0_9CAUD</name>
<feature type="region of interest" description="Disordered" evidence="1">
    <location>
        <begin position="1"/>
        <end position="72"/>
    </location>
</feature>
<feature type="compositionally biased region" description="Low complexity" evidence="1">
    <location>
        <begin position="1"/>
        <end position="11"/>
    </location>
</feature>
<proteinExistence type="predicted"/>
<gene>
    <name evidence="2" type="ORF">UFOVP1356_41</name>
</gene>
<sequence length="72" mass="7505">MGFMKPKAVAMPPVPPPVPVPTIDQASVAAEQQSEELRNRKGRASTILSGPDTQYRGGEGSVQTATKALLGS</sequence>
<dbReference type="EMBL" id="LR797294">
    <property type="protein sequence ID" value="CAB4200427.1"/>
    <property type="molecule type" value="Genomic_DNA"/>
</dbReference>
<evidence type="ECO:0000256" key="1">
    <source>
        <dbReference type="SAM" id="MobiDB-lite"/>
    </source>
</evidence>
<evidence type="ECO:0000313" key="2">
    <source>
        <dbReference type="EMBL" id="CAB4200427.1"/>
    </source>
</evidence>
<accession>A0A6J5RSX0</accession>